<dbReference type="STRING" id="316067.Geob_3119"/>
<protein>
    <recommendedName>
        <fullName evidence="1">DUF2059 domain-containing protein</fullName>
    </recommendedName>
</protein>
<keyword evidence="3" id="KW-1185">Reference proteome</keyword>
<dbReference type="KEGG" id="geo:Geob_3119"/>
<sequence>MFTQTGAMRKGFSCMMVIFVFVLLQVRSACAEEISKEFRSDIIRLLKMTGAEALGLQMGVAVTNQIIDSMGKNTPDMPPKAVASIKDEISQVFAEEMPKLMTEIVPVYAKHFTQAEINGLIAFYSTPLGKKSIQAMPAVMGECMQVGQAWGEGIAPQIIPRLESRLKREGFDDK</sequence>
<name>B9M3P1_GEODF</name>
<dbReference type="RefSeq" id="WP_012648190.1">
    <property type="nucleotide sequence ID" value="NC_011979.1"/>
</dbReference>
<organism evidence="2 3">
    <name type="scientific">Geotalea daltonii (strain DSM 22248 / JCM 15807 / FRC-32)</name>
    <name type="common">Geobacter daltonii</name>
    <dbReference type="NCBI Taxonomy" id="316067"/>
    <lineage>
        <taxon>Bacteria</taxon>
        <taxon>Pseudomonadati</taxon>
        <taxon>Thermodesulfobacteriota</taxon>
        <taxon>Desulfuromonadia</taxon>
        <taxon>Geobacterales</taxon>
        <taxon>Geobacteraceae</taxon>
        <taxon>Geotalea</taxon>
    </lineage>
</organism>
<dbReference type="OrthoDB" id="5510290at2"/>
<proteinExistence type="predicted"/>
<gene>
    <name evidence="2" type="ordered locus">Geob_3119</name>
</gene>
<dbReference type="InterPro" id="IPR018637">
    <property type="entry name" value="DUF2059"/>
</dbReference>
<dbReference type="Pfam" id="PF09832">
    <property type="entry name" value="DUF2059"/>
    <property type="match status" value="1"/>
</dbReference>
<dbReference type="Proteomes" id="UP000007721">
    <property type="component" value="Chromosome"/>
</dbReference>
<dbReference type="eggNOG" id="COG3184">
    <property type="taxonomic scope" value="Bacteria"/>
</dbReference>
<evidence type="ECO:0000313" key="2">
    <source>
        <dbReference type="EMBL" id="ACM21462.1"/>
    </source>
</evidence>
<dbReference type="HOGENOM" id="CLU_107918_0_1_7"/>
<evidence type="ECO:0000259" key="1">
    <source>
        <dbReference type="Pfam" id="PF09832"/>
    </source>
</evidence>
<dbReference type="EMBL" id="CP001390">
    <property type="protein sequence ID" value="ACM21462.1"/>
    <property type="molecule type" value="Genomic_DNA"/>
</dbReference>
<reference evidence="2 3" key="1">
    <citation type="submission" date="2009-01" db="EMBL/GenBank/DDBJ databases">
        <title>Complete sequence of Geobacter sp. FRC-32.</title>
        <authorList>
            <consortium name="US DOE Joint Genome Institute"/>
            <person name="Lucas S."/>
            <person name="Copeland A."/>
            <person name="Lapidus A."/>
            <person name="Glavina del Rio T."/>
            <person name="Dalin E."/>
            <person name="Tice H."/>
            <person name="Bruce D."/>
            <person name="Goodwin L."/>
            <person name="Pitluck S."/>
            <person name="Saunders E."/>
            <person name="Brettin T."/>
            <person name="Detter J.C."/>
            <person name="Han C."/>
            <person name="Larimer F."/>
            <person name="Land M."/>
            <person name="Hauser L."/>
            <person name="Kyrpides N."/>
            <person name="Ovchinnikova G."/>
            <person name="Kostka J."/>
            <person name="Richardson P."/>
        </authorList>
    </citation>
    <scope>NUCLEOTIDE SEQUENCE [LARGE SCALE GENOMIC DNA]</scope>
    <source>
        <strain evidence="3">DSM 22248 / JCM 15807 / FRC-32</strain>
    </source>
</reference>
<feature type="domain" description="DUF2059" evidence="1">
    <location>
        <begin position="99"/>
        <end position="157"/>
    </location>
</feature>
<evidence type="ECO:0000313" key="3">
    <source>
        <dbReference type="Proteomes" id="UP000007721"/>
    </source>
</evidence>
<accession>B9M3P1</accession>
<dbReference type="AlphaFoldDB" id="B9M3P1"/>